<name>A0A1Z1WFT2_9ACTN</name>
<protein>
    <submittedName>
        <fullName evidence="2">Toxin</fullName>
    </submittedName>
</protein>
<feature type="domain" description="DUF397" evidence="1">
    <location>
        <begin position="5"/>
        <end position="56"/>
    </location>
</feature>
<organism evidence="2 3">
    <name type="scientific">Streptomyces alboflavus</name>
    <dbReference type="NCBI Taxonomy" id="67267"/>
    <lineage>
        <taxon>Bacteria</taxon>
        <taxon>Bacillati</taxon>
        <taxon>Actinomycetota</taxon>
        <taxon>Actinomycetes</taxon>
        <taxon>Kitasatosporales</taxon>
        <taxon>Streptomycetaceae</taxon>
        <taxon>Streptomyces</taxon>
    </lineage>
</organism>
<sequence length="62" mass="6541">MSERLVWFKSTYSDDEGGACVEVALGGPDAVHIRDSKRAAGPHLNVSAPAWKAFISTGRPGA</sequence>
<dbReference type="KEGG" id="salf:SMD44_04679"/>
<proteinExistence type="predicted"/>
<dbReference type="RefSeq" id="WP_087885164.1">
    <property type="nucleotide sequence ID" value="NZ_CP021748.1"/>
</dbReference>
<dbReference type="EMBL" id="CP021748">
    <property type="protein sequence ID" value="ARX85220.1"/>
    <property type="molecule type" value="Genomic_DNA"/>
</dbReference>
<dbReference type="Proteomes" id="UP000195880">
    <property type="component" value="Chromosome"/>
</dbReference>
<evidence type="ECO:0000259" key="1">
    <source>
        <dbReference type="Pfam" id="PF04149"/>
    </source>
</evidence>
<dbReference type="AlphaFoldDB" id="A0A1Z1WFT2"/>
<accession>A0A1Z1WFT2</accession>
<gene>
    <name evidence="2" type="ORF">SMD44_04679</name>
</gene>
<keyword evidence="3" id="KW-1185">Reference proteome</keyword>
<evidence type="ECO:0000313" key="2">
    <source>
        <dbReference type="EMBL" id="ARX85220.1"/>
    </source>
</evidence>
<dbReference type="InterPro" id="IPR007278">
    <property type="entry name" value="DUF397"/>
</dbReference>
<evidence type="ECO:0000313" key="3">
    <source>
        <dbReference type="Proteomes" id="UP000195880"/>
    </source>
</evidence>
<dbReference type="OrthoDB" id="4562195at2"/>
<dbReference type="Pfam" id="PF04149">
    <property type="entry name" value="DUF397"/>
    <property type="match status" value="1"/>
</dbReference>
<reference evidence="2 3" key="1">
    <citation type="submission" date="2017-05" db="EMBL/GenBank/DDBJ databases">
        <title>Streptomyces alboflavus Genome sequencing and assembly.</title>
        <authorList>
            <person name="Wang Y."/>
            <person name="Du B."/>
            <person name="Ding Y."/>
            <person name="Liu H."/>
            <person name="Hou Q."/>
            <person name="Liu K."/>
            <person name="Wang C."/>
            <person name="Yao L."/>
        </authorList>
    </citation>
    <scope>NUCLEOTIDE SEQUENCE [LARGE SCALE GENOMIC DNA]</scope>
    <source>
        <strain evidence="2 3">MDJK44</strain>
    </source>
</reference>